<evidence type="ECO:0000313" key="2">
    <source>
        <dbReference type="Proteomes" id="UP000000226"/>
    </source>
</evidence>
<keyword evidence="2" id="KW-1185">Reference proteome</keyword>
<gene>
    <name evidence="1" type="ORF">PHAVU_002G243700g</name>
</gene>
<dbReference type="OrthoDB" id="1430812at2759"/>
<dbReference type="Gramene" id="ESW31503">
    <property type="protein sequence ID" value="ESW31503"/>
    <property type="gene ID" value="PHAVU_002G243700g"/>
</dbReference>
<evidence type="ECO:0000313" key="1">
    <source>
        <dbReference type="EMBL" id="ESW31503.1"/>
    </source>
</evidence>
<sequence length="80" mass="9653">MVIHIKKLKTETMQRLKEIQSSIDIDIMDDGHSSQEQQALKNLELALSIEYELWKEKAHVFWHVRSDRNTKYFHRITMIK</sequence>
<protein>
    <submittedName>
        <fullName evidence="1">Uncharacterized protein</fullName>
    </submittedName>
</protein>
<reference evidence="2" key="1">
    <citation type="journal article" date="2014" name="Nat. Genet.">
        <title>A reference genome for common bean and genome-wide analysis of dual domestications.</title>
        <authorList>
            <person name="Schmutz J."/>
            <person name="McClean P.E."/>
            <person name="Mamidi S."/>
            <person name="Wu G.A."/>
            <person name="Cannon S.B."/>
            <person name="Grimwood J."/>
            <person name="Jenkins J."/>
            <person name="Shu S."/>
            <person name="Song Q."/>
            <person name="Chavarro C."/>
            <person name="Torres-Torres M."/>
            <person name="Geffroy V."/>
            <person name="Moghaddam S.M."/>
            <person name="Gao D."/>
            <person name="Abernathy B."/>
            <person name="Barry K."/>
            <person name="Blair M."/>
            <person name="Brick M.A."/>
            <person name="Chovatia M."/>
            <person name="Gepts P."/>
            <person name="Goodstein D.M."/>
            <person name="Gonzales M."/>
            <person name="Hellsten U."/>
            <person name="Hyten D.L."/>
            <person name="Jia G."/>
            <person name="Kelly J.D."/>
            <person name="Kudrna D."/>
            <person name="Lee R."/>
            <person name="Richard M.M."/>
            <person name="Miklas P.N."/>
            <person name="Osorno J.M."/>
            <person name="Rodrigues J."/>
            <person name="Thareau V."/>
            <person name="Urrea C.A."/>
            <person name="Wang M."/>
            <person name="Yu Y."/>
            <person name="Zhang M."/>
            <person name="Wing R.A."/>
            <person name="Cregan P.B."/>
            <person name="Rokhsar D.S."/>
            <person name="Jackson S.A."/>
        </authorList>
    </citation>
    <scope>NUCLEOTIDE SEQUENCE [LARGE SCALE GENOMIC DNA]</scope>
    <source>
        <strain evidence="2">cv. G19833</strain>
    </source>
</reference>
<name>V7CQ65_PHAVU</name>
<dbReference type="Proteomes" id="UP000000226">
    <property type="component" value="Chromosome 2"/>
</dbReference>
<dbReference type="EMBL" id="CM002289">
    <property type="protein sequence ID" value="ESW31503.1"/>
    <property type="molecule type" value="Genomic_DNA"/>
</dbReference>
<organism evidence="1 2">
    <name type="scientific">Phaseolus vulgaris</name>
    <name type="common">Kidney bean</name>
    <name type="synonym">French bean</name>
    <dbReference type="NCBI Taxonomy" id="3885"/>
    <lineage>
        <taxon>Eukaryota</taxon>
        <taxon>Viridiplantae</taxon>
        <taxon>Streptophyta</taxon>
        <taxon>Embryophyta</taxon>
        <taxon>Tracheophyta</taxon>
        <taxon>Spermatophyta</taxon>
        <taxon>Magnoliopsida</taxon>
        <taxon>eudicotyledons</taxon>
        <taxon>Gunneridae</taxon>
        <taxon>Pentapetalae</taxon>
        <taxon>rosids</taxon>
        <taxon>fabids</taxon>
        <taxon>Fabales</taxon>
        <taxon>Fabaceae</taxon>
        <taxon>Papilionoideae</taxon>
        <taxon>50 kb inversion clade</taxon>
        <taxon>NPAAA clade</taxon>
        <taxon>indigoferoid/millettioid clade</taxon>
        <taxon>Phaseoleae</taxon>
        <taxon>Phaseolus</taxon>
    </lineage>
</organism>
<dbReference type="AlphaFoldDB" id="V7CQ65"/>
<proteinExistence type="predicted"/>
<accession>V7CQ65</accession>
<dbReference type="SMR" id="V7CQ65"/>